<feature type="transmembrane region" description="Helical" evidence="1">
    <location>
        <begin position="125"/>
        <end position="151"/>
    </location>
</feature>
<dbReference type="OrthoDB" id="2691547at2759"/>
<reference evidence="3 4" key="1">
    <citation type="submission" date="2014-04" db="EMBL/GenBank/DDBJ databases">
        <title>Evolutionary Origins and Diversification of the Mycorrhizal Mutualists.</title>
        <authorList>
            <consortium name="DOE Joint Genome Institute"/>
            <consortium name="Mycorrhizal Genomics Consortium"/>
            <person name="Kohler A."/>
            <person name="Kuo A."/>
            <person name="Nagy L.G."/>
            <person name="Floudas D."/>
            <person name="Copeland A."/>
            <person name="Barry K.W."/>
            <person name="Cichocki N."/>
            <person name="Veneault-Fourrey C."/>
            <person name="LaButti K."/>
            <person name="Lindquist E.A."/>
            <person name="Lipzen A."/>
            <person name="Lundell T."/>
            <person name="Morin E."/>
            <person name="Murat C."/>
            <person name="Riley R."/>
            <person name="Ohm R."/>
            <person name="Sun H."/>
            <person name="Tunlid A."/>
            <person name="Henrissat B."/>
            <person name="Grigoriev I.V."/>
            <person name="Hibbett D.S."/>
            <person name="Martin F."/>
        </authorList>
    </citation>
    <scope>NUCLEOTIDE SEQUENCE [LARGE SCALE GENOMIC DNA]</scope>
    <source>
        <strain evidence="3 4">MD-312</strain>
    </source>
</reference>
<dbReference type="PANTHER" id="PTHR40465:SF1">
    <property type="entry name" value="DUF6534 DOMAIN-CONTAINING PROTEIN"/>
    <property type="match status" value="1"/>
</dbReference>
<evidence type="ECO:0000259" key="2">
    <source>
        <dbReference type="Pfam" id="PF20152"/>
    </source>
</evidence>
<dbReference type="PANTHER" id="PTHR40465">
    <property type="entry name" value="CHROMOSOME 1, WHOLE GENOME SHOTGUN SEQUENCE"/>
    <property type="match status" value="1"/>
</dbReference>
<keyword evidence="1" id="KW-0472">Membrane</keyword>
<dbReference type="Pfam" id="PF20152">
    <property type="entry name" value="DUF6534"/>
    <property type="match status" value="1"/>
</dbReference>
<proteinExistence type="predicted"/>
<protein>
    <recommendedName>
        <fullName evidence="2">DUF6534 domain-containing protein</fullName>
    </recommendedName>
</protein>
<feature type="transmembrane region" description="Helical" evidence="1">
    <location>
        <begin position="209"/>
        <end position="235"/>
    </location>
</feature>
<gene>
    <name evidence="3" type="ORF">HYDPIDRAFT_113752</name>
</gene>
<name>A0A0C9WEA4_9AGAM</name>
<dbReference type="EMBL" id="KN839852">
    <property type="protein sequence ID" value="KIJ63157.1"/>
    <property type="molecule type" value="Genomic_DNA"/>
</dbReference>
<keyword evidence="1" id="KW-0812">Transmembrane</keyword>
<feature type="domain" description="DUF6534" evidence="2">
    <location>
        <begin position="172"/>
        <end position="258"/>
    </location>
</feature>
<keyword evidence="4" id="KW-1185">Reference proteome</keyword>
<dbReference type="HOGENOM" id="CLU_046025_1_2_1"/>
<dbReference type="Proteomes" id="UP000053820">
    <property type="component" value="Unassembled WGS sequence"/>
</dbReference>
<sequence>MYVWTVSRYYGPMYWGFVVATMLLGTTFVQGYIYLTRNNDRMLIQSMVSVVIILDFLATALMATTVFHYFIQDFGDFKTFADIPSTWCLESVATALVTSITQAFFSSRIYLVMRQYPVLVPFDKLIPISVLITALGGLGSGIAKTVLIYTLPVMEMGDMQMLLANCFEEGFAALSDTITTITFCYILASTPGGVRRIKFRLRQLFFFMLTRGVLVTLLQIGSLAAFASATYYLYWVPFYLCKSKIYTNTLLAMLNSRSNEKHLSDNFTLHRRPSMVQTPVLDQSAGAIPVAASKKTSTAHPDDTWESCFHDPGQLSGDERLSITEITYDTLQ</sequence>
<evidence type="ECO:0000256" key="1">
    <source>
        <dbReference type="SAM" id="Phobius"/>
    </source>
</evidence>
<feature type="transmembrane region" description="Helical" evidence="1">
    <location>
        <begin position="171"/>
        <end position="188"/>
    </location>
</feature>
<organism evidence="3 4">
    <name type="scientific">Hydnomerulius pinastri MD-312</name>
    <dbReference type="NCBI Taxonomy" id="994086"/>
    <lineage>
        <taxon>Eukaryota</taxon>
        <taxon>Fungi</taxon>
        <taxon>Dikarya</taxon>
        <taxon>Basidiomycota</taxon>
        <taxon>Agaricomycotina</taxon>
        <taxon>Agaricomycetes</taxon>
        <taxon>Agaricomycetidae</taxon>
        <taxon>Boletales</taxon>
        <taxon>Boletales incertae sedis</taxon>
        <taxon>Leucogyrophana</taxon>
    </lineage>
</organism>
<keyword evidence="1" id="KW-1133">Transmembrane helix</keyword>
<evidence type="ECO:0000313" key="4">
    <source>
        <dbReference type="Proteomes" id="UP000053820"/>
    </source>
</evidence>
<feature type="transmembrane region" description="Helical" evidence="1">
    <location>
        <begin position="12"/>
        <end position="35"/>
    </location>
</feature>
<accession>A0A0C9WEA4</accession>
<dbReference type="AlphaFoldDB" id="A0A0C9WEA4"/>
<feature type="transmembrane region" description="Helical" evidence="1">
    <location>
        <begin position="91"/>
        <end position="113"/>
    </location>
</feature>
<dbReference type="InterPro" id="IPR045339">
    <property type="entry name" value="DUF6534"/>
</dbReference>
<evidence type="ECO:0000313" key="3">
    <source>
        <dbReference type="EMBL" id="KIJ63157.1"/>
    </source>
</evidence>
<feature type="transmembrane region" description="Helical" evidence="1">
    <location>
        <begin position="47"/>
        <end position="71"/>
    </location>
</feature>